<dbReference type="AlphaFoldDB" id="A0A1F6A264"/>
<feature type="transmembrane region" description="Helical" evidence="1">
    <location>
        <begin position="28"/>
        <end position="49"/>
    </location>
</feature>
<dbReference type="STRING" id="1798383.A3D78_01980"/>
<keyword evidence="1" id="KW-0812">Transmembrane</keyword>
<evidence type="ECO:0000256" key="1">
    <source>
        <dbReference type="SAM" id="Phobius"/>
    </source>
</evidence>
<evidence type="ECO:0000313" key="2">
    <source>
        <dbReference type="EMBL" id="OGG18763.1"/>
    </source>
</evidence>
<proteinExistence type="predicted"/>
<evidence type="ECO:0000313" key="3">
    <source>
        <dbReference type="Proteomes" id="UP000176253"/>
    </source>
</evidence>
<name>A0A1F6A264_9BACT</name>
<dbReference type="Proteomes" id="UP000176253">
    <property type="component" value="Unassembled WGS sequence"/>
</dbReference>
<reference evidence="2 3" key="1">
    <citation type="journal article" date="2016" name="Nat. Commun.">
        <title>Thousands of microbial genomes shed light on interconnected biogeochemical processes in an aquifer system.</title>
        <authorList>
            <person name="Anantharaman K."/>
            <person name="Brown C.T."/>
            <person name="Hug L.A."/>
            <person name="Sharon I."/>
            <person name="Castelle C.J."/>
            <person name="Probst A.J."/>
            <person name="Thomas B.C."/>
            <person name="Singh A."/>
            <person name="Wilkins M.J."/>
            <person name="Karaoz U."/>
            <person name="Brodie E.L."/>
            <person name="Williams K.H."/>
            <person name="Hubbard S.S."/>
            <person name="Banfield J.F."/>
        </authorList>
    </citation>
    <scope>NUCLEOTIDE SEQUENCE [LARGE SCALE GENOMIC DNA]</scope>
</reference>
<feature type="transmembrane region" description="Helical" evidence="1">
    <location>
        <begin position="58"/>
        <end position="80"/>
    </location>
</feature>
<sequence>MPTGGLTYQESYAASFGICLQKIGILCYFSRFFFIIFLFITAVISLLIIKKYGFKLKILLILPVIIFVIYLLLGMLEIFIDFKGGLISQDDIKYELNTLLFNFNINGSYIFR</sequence>
<protein>
    <submittedName>
        <fullName evidence="2">Uncharacterized protein</fullName>
    </submittedName>
</protein>
<comment type="caution">
    <text evidence="2">The sequence shown here is derived from an EMBL/GenBank/DDBJ whole genome shotgun (WGS) entry which is preliminary data.</text>
</comment>
<accession>A0A1F6A264</accession>
<gene>
    <name evidence="2" type="ORF">A3D78_01980</name>
</gene>
<keyword evidence="1" id="KW-1133">Transmembrane helix</keyword>
<organism evidence="2 3">
    <name type="scientific">Candidatus Gottesmanbacteria bacterium RIFCSPHIGHO2_02_FULL_39_14</name>
    <dbReference type="NCBI Taxonomy" id="1798383"/>
    <lineage>
        <taxon>Bacteria</taxon>
        <taxon>Candidatus Gottesmaniibacteriota</taxon>
    </lineage>
</organism>
<dbReference type="EMBL" id="MFJM01000014">
    <property type="protein sequence ID" value="OGG18763.1"/>
    <property type="molecule type" value="Genomic_DNA"/>
</dbReference>
<keyword evidence="1" id="KW-0472">Membrane</keyword>